<dbReference type="HOGENOM" id="CLU_2834529_0_0_1"/>
<dbReference type="EMBL" id="KI392560">
    <property type="protein sequence ID" value="ERN14018.1"/>
    <property type="molecule type" value="Genomic_DNA"/>
</dbReference>
<protein>
    <submittedName>
        <fullName evidence="1">Uncharacterized protein</fullName>
    </submittedName>
</protein>
<dbReference type="InterPro" id="IPR012675">
    <property type="entry name" value="Beta-grasp_dom_sf"/>
</dbReference>
<organism evidence="1 2">
    <name type="scientific">Amborella trichopoda</name>
    <dbReference type="NCBI Taxonomy" id="13333"/>
    <lineage>
        <taxon>Eukaryota</taxon>
        <taxon>Viridiplantae</taxon>
        <taxon>Streptophyta</taxon>
        <taxon>Embryophyta</taxon>
        <taxon>Tracheophyta</taxon>
        <taxon>Spermatophyta</taxon>
        <taxon>Magnoliopsida</taxon>
        <taxon>Amborellales</taxon>
        <taxon>Amborellaceae</taxon>
        <taxon>Amborella</taxon>
    </lineage>
</organism>
<gene>
    <name evidence="1" type="ORF">AMTR_s00021p00195940</name>
</gene>
<name>W1PZX8_AMBTC</name>
<reference evidence="2" key="1">
    <citation type="journal article" date="2013" name="Science">
        <title>The Amborella genome and the evolution of flowering plants.</title>
        <authorList>
            <consortium name="Amborella Genome Project"/>
        </authorList>
    </citation>
    <scope>NUCLEOTIDE SEQUENCE [LARGE SCALE GENOMIC DNA]</scope>
</reference>
<dbReference type="Gramene" id="ERN14018">
    <property type="protein sequence ID" value="ERN14018"/>
    <property type="gene ID" value="AMTR_s00021p00195940"/>
</dbReference>
<dbReference type="Gene3D" id="3.10.20.30">
    <property type="match status" value="1"/>
</dbReference>
<proteinExistence type="predicted"/>
<sequence>MQLFGGFVHKRIVATFVEKEGEEKQMKGPIEISMLEAAHENDIELKGVRRDQRMRILMLHQLLLLP</sequence>
<dbReference type="AlphaFoldDB" id="W1PZX8"/>
<accession>W1PZX8</accession>
<dbReference type="STRING" id="13333.W1PZX8"/>
<evidence type="ECO:0000313" key="2">
    <source>
        <dbReference type="Proteomes" id="UP000017836"/>
    </source>
</evidence>
<keyword evidence="2" id="KW-1185">Reference proteome</keyword>
<evidence type="ECO:0000313" key="1">
    <source>
        <dbReference type="EMBL" id="ERN14018.1"/>
    </source>
</evidence>
<dbReference type="Proteomes" id="UP000017836">
    <property type="component" value="Unassembled WGS sequence"/>
</dbReference>